<protein>
    <submittedName>
        <fullName evidence="1">Uncharacterized protein</fullName>
    </submittedName>
</protein>
<organism evidence="1 2">
    <name type="scientific">Chromobacterium sinusclupearum</name>
    <dbReference type="NCBI Taxonomy" id="2077146"/>
    <lineage>
        <taxon>Bacteria</taxon>
        <taxon>Pseudomonadati</taxon>
        <taxon>Pseudomonadota</taxon>
        <taxon>Betaproteobacteria</taxon>
        <taxon>Neisseriales</taxon>
        <taxon>Chromobacteriaceae</taxon>
        <taxon>Chromobacterium</taxon>
    </lineage>
</organism>
<accession>A0A2K4MNM2</accession>
<comment type="caution">
    <text evidence="1">The sequence shown here is derived from an EMBL/GenBank/DDBJ whole genome shotgun (WGS) entry which is preliminary data.</text>
</comment>
<keyword evidence="2" id="KW-1185">Reference proteome</keyword>
<dbReference type="Proteomes" id="UP000236416">
    <property type="component" value="Unassembled WGS sequence"/>
</dbReference>
<proteinExistence type="predicted"/>
<reference evidence="1 2" key="1">
    <citation type="submission" date="2018-01" db="EMBL/GenBank/DDBJ databases">
        <title>Genomic Sequence of Chromobacterium MWU13-2610 from wild cranberry bogs within the Cape Cod National Seashore.</title>
        <authorList>
            <person name="O'Hara-Hanley K."/>
            <person name="Soby S."/>
            <person name="Harrison A."/>
        </authorList>
    </citation>
    <scope>NUCLEOTIDE SEQUENCE [LARGE SCALE GENOMIC DNA]</scope>
    <source>
        <strain evidence="1 2">MWU13-2610</strain>
    </source>
</reference>
<dbReference type="RefSeq" id="WP_071108202.1">
    <property type="nucleotide sequence ID" value="NZ_PPTF01000043.1"/>
</dbReference>
<dbReference type="EMBL" id="PPTF01000043">
    <property type="protein sequence ID" value="POA98683.1"/>
    <property type="molecule type" value="Genomic_DNA"/>
</dbReference>
<name>A0A2K4MNM2_9NEIS</name>
<evidence type="ECO:0000313" key="1">
    <source>
        <dbReference type="EMBL" id="POA98683.1"/>
    </source>
</evidence>
<gene>
    <name evidence="1" type="ORF">C2134_10750</name>
</gene>
<sequence length="99" mass="10159">MGKSIDGLIDRLGTPRPPLGGISAVSQRRVSAALSGDLALELMALAAVFENSSEALAGELLGAAIADAWEALDDSQMLRATQACRDILSGAGDGGLRRH</sequence>
<evidence type="ECO:0000313" key="2">
    <source>
        <dbReference type="Proteomes" id="UP000236416"/>
    </source>
</evidence>
<dbReference type="AlphaFoldDB" id="A0A2K4MNM2"/>